<evidence type="ECO:0000313" key="10">
    <source>
        <dbReference type="Proteomes" id="UP000198629"/>
    </source>
</evidence>
<dbReference type="HAMAP" id="MF_01080">
    <property type="entry name" value="TruB_bact"/>
    <property type="match status" value="1"/>
</dbReference>
<dbReference type="STRING" id="492660.SAMN05192566_1370"/>
<comment type="similarity">
    <text evidence="2 5">Belongs to the pseudouridine synthase TruB family. Type 1 subfamily.</text>
</comment>
<dbReference type="RefSeq" id="WP_091471427.1">
    <property type="nucleotide sequence ID" value="NZ_FNFX01000003.1"/>
</dbReference>
<dbReference type="GO" id="GO:0160148">
    <property type="term" value="F:tRNA pseudouridine(55) synthase activity"/>
    <property type="evidence" value="ECO:0007669"/>
    <property type="project" value="UniProtKB-EC"/>
</dbReference>
<feature type="domain" description="tRNA pseudouridine synthase II TruB subfamily 1 C-terminal" evidence="7">
    <location>
        <begin position="241"/>
        <end position="297"/>
    </location>
</feature>
<dbReference type="InterPro" id="IPR015947">
    <property type="entry name" value="PUA-like_sf"/>
</dbReference>
<dbReference type="Gene3D" id="3.30.2350.10">
    <property type="entry name" value="Pseudouridine synthase"/>
    <property type="match status" value="1"/>
</dbReference>
<dbReference type="InterPro" id="IPR015240">
    <property type="entry name" value="tRNA_sdUridine_synth_fam1_C"/>
</dbReference>
<protein>
    <recommendedName>
        <fullName evidence="5">tRNA pseudouridine synthase B</fullName>
        <ecNumber evidence="5">5.4.99.25</ecNumber>
    </recommendedName>
    <alternativeName>
        <fullName evidence="5">tRNA pseudouridine(55) synthase</fullName>
        <shortName evidence="5">Psi55 synthase</shortName>
    </alternativeName>
    <alternativeName>
        <fullName evidence="5">tRNA pseudouridylate synthase</fullName>
    </alternativeName>
    <alternativeName>
        <fullName evidence="5">tRNA-uridine isomerase</fullName>
    </alternativeName>
</protein>
<dbReference type="EC" id="5.4.99.25" evidence="5"/>
<dbReference type="PANTHER" id="PTHR13767">
    <property type="entry name" value="TRNA-PSEUDOURIDINE SYNTHASE"/>
    <property type="match status" value="1"/>
</dbReference>
<dbReference type="GO" id="GO:0031119">
    <property type="term" value="P:tRNA pseudouridine synthesis"/>
    <property type="evidence" value="ECO:0007669"/>
    <property type="project" value="UniProtKB-UniRule"/>
</dbReference>
<evidence type="ECO:0000256" key="4">
    <source>
        <dbReference type="ARBA" id="ARBA00023235"/>
    </source>
</evidence>
<evidence type="ECO:0000256" key="3">
    <source>
        <dbReference type="ARBA" id="ARBA00022694"/>
    </source>
</evidence>
<keyword evidence="4 5" id="KW-0413">Isomerase</keyword>
<dbReference type="OrthoDB" id="9802309at2"/>
<evidence type="ECO:0000259" key="8">
    <source>
        <dbReference type="Pfam" id="PF16198"/>
    </source>
</evidence>
<dbReference type="Proteomes" id="UP000198629">
    <property type="component" value="Unassembled WGS sequence"/>
</dbReference>
<organism evidence="9 10">
    <name type="scientific">Methylophilus rhizosphaerae</name>
    <dbReference type="NCBI Taxonomy" id="492660"/>
    <lineage>
        <taxon>Bacteria</taxon>
        <taxon>Pseudomonadati</taxon>
        <taxon>Pseudomonadota</taxon>
        <taxon>Betaproteobacteria</taxon>
        <taxon>Nitrosomonadales</taxon>
        <taxon>Methylophilaceae</taxon>
        <taxon>Methylophilus</taxon>
    </lineage>
</organism>
<accession>A0A1G9CBC8</accession>
<dbReference type="Pfam" id="PF09157">
    <property type="entry name" value="TruB-C_2"/>
    <property type="match status" value="1"/>
</dbReference>
<dbReference type="CDD" id="cd21152">
    <property type="entry name" value="PUA_TruB_bacterial"/>
    <property type="match status" value="1"/>
</dbReference>
<dbReference type="FunFam" id="3.30.2350.10:FF:000011">
    <property type="entry name" value="tRNA pseudouridine synthase B"/>
    <property type="match status" value="1"/>
</dbReference>
<evidence type="ECO:0000259" key="6">
    <source>
        <dbReference type="Pfam" id="PF01509"/>
    </source>
</evidence>
<feature type="domain" description="tRNA pseudouridylate synthase B C-terminal" evidence="8">
    <location>
        <begin position="180"/>
        <end position="237"/>
    </location>
</feature>
<name>A0A1G9CBC8_9PROT</name>
<evidence type="ECO:0000256" key="5">
    <source>
        <dbReference type="HAMAP-Rule" id="MF_01080"/>
    </source>
</evidence>
<comment type="catalytic activity">
    <reaction evidence="1 5">
        <text>uridine(55) in tRNA = pseudouridine(55) in tRNA</text>
        <dbReference type="Rhea" id="RHEA:42532"/>
        <dbReference type="Rhea" id="RHEA-COMP:10101"/>
        <dbReference type="Rhea" id="RHEA-COMP:10102"/>
        <dbReference type="ChEBI" id="CHEBI:65314"/>
        <dbReference type="ChEBI" id="CHEBI:65315"/>
        <dbReference type="EC" id="5.4.99.25"/>
    </reaction>
</comment>
<evidence type="ECO:0000259" key="7">
    <source>
        <dbReference type="Pfam" id="PF09157"/>
    </source>
</evidence>
<feature type="domain" description="Pseudouridine synthase II N-terminal" evidence="6">
    <location>
        <begin position="32"/>
        <end position="179"/>
    </location>
</feature>
<sequence>MQTKRIKRAVHGVLLLDKPHGFSSNQALQKVKWLYQAQKAGHTGTLDPLATGVLPICFGEATKFAQHLTDENKTYIATVKFGETTTTGDREGEILQVVACNVQPHEIEAVLPSLTGAITQIPPMYSALKVDGKPLYAYAREGVELERTPRQVTIYAMKLLDCRDNIANIEVTCSKGTYIRTLAEDIGKLLAVGAHLTDLRRTATATYQIAHTVTIAALEAMTMEARDALLLPVDTAINALPKVELHADAAYYFKQGNPVWLAGHIPDGEIRVYSEAGLFLGVGVQLANGRIAPKRVVNL</sequence>
<dbReference type="InterPro" id="IPR020103">
    <property type="entry name" value="PsdUridine_synth_cat_dom_sf"/>
</dbReference>
<dbReference type="InterPro" id="IPR036974">
    <property type="entry name" value="PUA_sf"/>
</dbReference>
<gene>
    <name evidence="5" type="primary">truB</name>
    <name evidence="9" type="ORF">SAMN05192566_1370</name>
</gene>
<dbReference type="GO" id="GO:1990481">
    <property type="term" value="P:mRNA pseudouridine synthesis"/>
    <property type="evidence" value="ECO:0007669"/>
    <property type="project" value="TreeGrafter"/>
</dbReference>
<dbReference type="NCBIfam" id="TIGR00431">
    <property type="entry name" value="TruB"/>
    <property type="match status" value="1"/>
</dbReference>
<reference evidence="10" key="1">
    <citation type="submission" date="2016-10" db="EMBL/GenBank/DDBJ databases">
        <authorList>
            <person name="Varghese N."/>
            <person name="Submissions S."/>
        </authorList>
    </citation>
    <scope>NUCLEOTIDE SEQUENCE [LARGE SCALE GENOMIC DNA]</scope>
    <source>
        <strain evidence="10">CBMB127</strain>
    </source>
</reference>
<dbReference type="Pfam" id="PF01509">
    <property type="entry name" value="TruB_N"/>
    <property type="match status" value="1"/>
</dbReference>
<evidence type="ECO:0000313" key="9">
    <source>
        <dbReference type="EMBL" id="SDK48936.1"/>
    </source>
</evidence>
<keyword evidence="10" id="KW-1185">Reference proteome</keyword>
<evidence type="ECO:0000256" key="2">
    <source>
        <dbReference type="ARBA" id="ARBA00005642"/>
    </source>
</evidence>
<dbReference type="PANTHER" id="PTHR13767:SF2">
    <property type="entry name" value="PSEUDOURIDYLATE SYNTHASE TRUB1"/>
    <property type="match status" value="1"/>
</dbReference>
<dbReference type="InterPro" id="IPR002501">
    <property type="entry name" value="PsdUridine_synth_N"/>
</dbReference>
<dbReference type="Pfam" id="PF16198">
    <property type="entry name" value="TruB_C_2"/>
    <property type="match status" value="1"/>
</dbReference>
<keyword evidence="3 5" id="KW-0819">tRNA processing</keyword>
<dbReference type="InterPro" id="IPR014780">
    <property type="entry name" value="tRNA_psdUridine_synth_TruB"/>
</dbReference>
<dbReference type="GO" id="GO:0003723">
    <property type="term" value="F:RNA binding"/>
    <property type="evidence" value="ECO:0007669"/>
    <property type="project" value="InterPro"/>
</dbReference>
<feature type="active site" description="Nucleophile" evidence="5">
    <location>
        <position position="47"/>
    </location>
</feature>
<comment type="function">
    <text evidence="5">Responsible for synthesis of pseudouridine from uracil-55 in the psi GC loop of transfer RNAs.</text>
</comment>
<dbReference type="SUPFAM" id="SSF55120">
    <property type="entry name" value="Pseudouridine synthase"/>
    <property type="match status" value="1"/>
</dbReference>
<dbReference type="AlphaFoldDB" id="A0A1G9CBC8"/>
<dbReference type="SUPFAM" id="SSF88697">
    <property type="entry name" value="PUA domain-like"/>
    <property type="match status" value="1"/>
</dbReference>
<dbReference type="Gene3D" id="2.30.130.10">
    <property type="entry name" value="PUA domain"/>
    <property type="match status" value="1"/>
</dbReference>
<evidence type="ECO:0000256" key="1">
    <source>
        <dbReference type="ARBA" id="ARBA00000385"/>
    </source>
</evidence>
<dbReference type="CDD" id="cd02573">
    <property type="entry name" value="PseudoU_synth_EcTruB"/>
    <property type="match status" value="1"/>
</dbReference>
<dbReference type="EMBL" id="FNFX01000003">
    <property type="protein sequence ID" value="SDK48936.1"/>
    <property type="molecule type" value="Genomic_DNA"/>
</dbReference>
<proteinExistence type="inferred from homology"/>
<dbReference type="InterPro" id="IPR032819">
    <property type="entry name" value="TruB_C"/>
</dbReference>